<dbReference type="Proteomes" id="UP000019194">
    <property type="component" value="Unassembled WGS sequence"/>
</dbReference>
<name>A0A133LMM7_CITFR</name>
<accession>A0A133LMM7</accession>
<protein>
    <submittedName>
        <fullName evidence="1">Uncharacterized protein</fullName>
    </submittedName>
</protein>
<dbReference type="AlphaFoldDB" id="A0A133LMM7"/>
<proteinExistence type="predicted"/>
<evidence type="ECO:0000313" key="1">
    <source>
        <dbReference type="EMBL" id="CDL38481.1"/>
    </source>
</evidence>
<reference evidence="1 2" key="1">
    <citation type="submission" date="2013-10" db="EMBL/GenBank/DDBJ databases">
        <title>Antibiotic resistance diversity of beta-lactamase producers in the General Hospital Vienna.</title>
        <authorList>
            <person name="Barisic I."/>
            <person name="Mitteregger D."/>
            <person name="Hirschl A.M."/>
            <person name="Noehammer C."/>
            <person name="Wiesinger-Mayr H."/>
        </authorList>
    </citation>
    <scope>NUCLEOTIDE SEQUENCE [LARGE SCALE GENOMIC DNA]</scope>
    <source>
        <strain evidence="1 2">ISC11</strain>
    </source>
</reference>
<evidence type="ECO:0000313" key="2">
    <source>
        <dbReference type="Proteomes" id="UP000019194"/>
    </source>
</evidence>
<dbReference type="EMBL" id="CBWP010000041">
    <property type="protein sequence ID" value="CDL38481.1"/>
    <property type="molecule type" value="Genomic_DNA"/>
</dbReference>
<comment type="caution">
    <text evidence="1">The sequence shown here is derived from an EMBL/GenBank/DDBJ whole genome shotgun (WGS) entry which is preliminary data.</text>
</comment>
<sequence>MKVYFRKKAETFGILPTIGMSGRNQKIKMTQITSRNILPKK</sequence>
<organism evidence="1 2">
    <name type="scientific">Citrobacter freundii</name>
    <dbReference type="NCBI Taxonomy" id="546"/>
    <lineage>
        <taxon>Bacteria</taxon>
        <taxon>Pseudomonadati</taxon>
        <taxon>Pseudomonadota</taxon>
        <taxon>Gammaproteobacteria</taxon>
        <taxon>Enterobacterales</taxon>
        <taxon>Enterobacteriaceae</taxon>
        <taxon>Citrobacter</taxon>
        <taxon>Citrobacter freundii complex</taxon>
    </lineage>
</organism>